<dbReference type="AlphaFoldDB" id="A0A1A9WL50"/>
<name>A0A1A9WL50_9MUSC</name>
<accession>A0A1A9WL50</accession>
<dbReference type="VEuPathDB" id="VectorBase:GBRI023551"/>
<reference evidence="2" key="1">
    <citation type="submission" date="2014-03" db="EMBL/GenBank/DDBJ databases">
        <authorList>
            <person name="Aksoy S."/>
            <person name="Warren W."/>
            <person name="Wilson R.K."/>
        </authorList>
    </citation>
    <scope>NUCLEOTIDE SEQUENCE [LARGE SCALE GENOMIC DNA]</scope>
    <source>
        <strain evidence="2">IAEA</strain>
    </source>
</reference>
<dbReference type="EnsemblMetazoa" id="GBRI023551-RA">
    <property type="protein sequence ID" value="GBRI023551-PA"/>
    <property type="gene ID" value="GBRI023551"/>
</dbReference>
<organism evidence="1 2">
    <name type="scientific">Glossina brevipalpis</name>
    <dbReference type="NCBI Taxonomy" id="37001"/>
    <lineage>
        <taxon>Eukaryota</taxon>
        <taxon>Metazoa</taxon>
        <taxon>Ecdysozoa</taxon>
        <taxon>Arthropoda</taxon>
        <taxon>Hexapoda</taxon>
        <taxon>Insecta</taxon>
        <taxon>Pterygota</taxon>
        <taxon>Neoptera</taxon>
        <taxon>Endopterygota</taxon>
        <taxon>Diptera</taxon>
        <taxon>Brachycera</taxon>
        <taxon>Muscomorpha</taxon>
        <taxon>Hippoboscoidea</taxon>
        <taxon>Glossinidae</taxon>
        <taxon>Glossina</taxon>
    </lineage>
</organism>
<dbReference type="Proteomes" id="UP000091820">
    <property type="component" value="Unassembled WGS sequence"/>
</dbReference>
<evidence type="ECO:0000313" key="2">
    <source>
        <dbReference type="Proteomes" id="UP000091820"/>
    </source>
</evidence>
<keyword evidence="2" id="KW-1185">Reference proteome</keyword>
<protein>
    <submittedName>
        <fullName evidence="1">Uncharacterized protein</fullName>
    </submittedName>
</protein>
<reference evidence="1" key="2">
    <citation type="submission" date="2020-05" db="UniProtKB">
        <authorList>
            <consortium name="EnsemblMetazoa"/>
        </authorList>
    </citation>
    <scope>IDENTIFICATION</scope>
    <source>
        <strain evidence="1">IAEA</strain>
    </source>
</reference>
<proteinExistence type="predicted"/>
<evidence type="ECO:0000313" key="1">
    <source>
        <dbReference type="EnsemblMetazoa" id="GBRI023551-PA"/>
    </source>
</evidence>
<sequence length="69" mass="8227">MQLMSYGVYNINCERKLTKKEISTNCCSFKNLKRKKLVPVHYNQSKYNFCLRRRRTIDHECGTQSAVNH</sequence>